<dbReference type="GO" id="GO:0005739">
    <property type="term" value="C:mitochondrion"/>
    <property type="evidence" value="ECO:0007669"/>
    <property type="project" value="TreeGrafter"/>
</dbReference>
<comment type="subunit">
    <text evidence="4">Homotetramer.</text>
</comment>
<dbReference type="FunFam" id="1.10.540.10:FF:000012">
    <property type="entry name" value="Acyl-CoA dehydrogenase short/branched chain"/>
    <property type="match status" value="1"/>
</dbReference>
<evidence type="ECO:0000256" key="1">
    <source>
        <dbReference type="ARBA" id="ARBA00001974"/>
    </source>
</evidence>
<dbReference type="Gene3D" id="2.40.110.10">
    <property type="entry name" value="Butyryl-CoA Dehydrogenase, subunit A, domain 2"/>
    <property type="match status" value="1"/>
</dbReference>
<feature type="domain" description="Acyl-CoA dehydrogenase/oxidase N-terminal" evidence="25">
    <location>
        <begin position="38"/>
        <end position="148"/>
    </location>
</feature>
<dbReference type="InterPro" id="IPR013786">
    <property type="entry name" value="AcylCoA_DH/ox_N"/>
</dbReference>
<evidence type="ECO:0000256" key="3">
    <source>
        <dbReference type="ARBA" id="ARBA00009347"/>
    </source>
</evidence>
<keyword evidence="8 22" id="KW-0560">Oxidoreductase</keyword>
<dbReference type="PROSITE" id="PS00073">
    <property type="entry name" value="ACYL_COA_DH_2"/>
    <property type="match status" value="1"/>
</dbReference>
<evidence type="ECO:0000313" key="27">
    <source>
        <dbReference type="EnsemblMetazoa" id="LLOJ002169-PA"/>
    </source>
</evidence>
<comment type="pathway">
    <text evidence="2">Lipid metabolism; mitochondrial fatty acid beta-oxidation.</text>
</comment>
<reference evidence="26" key="2">
    <citation type="journal article" date="2020" name="BMC">
        <title>Leishmania infection induces a limited differential gene expression in the sand fly midgut.</title>
        <authorList>
            <person name="Coutinho-Abreu I.V."/>
            <person name="Serafim T.D."/>
            <person name="Meneses C."/>
            <person name="Kamhawi S."/>
            <person name="Oliveira F."/>
            <person name="Valenzuela J.G."/>
        </authorList>
    </citation>
    <scope>NUCLEOTIDE SEQUENCE</scope>
    <source>
        <strain evidence="26">Jacobina</strain>
        <tissue evidence="26">Midgut</tissue>
    </source>
</reference>
<dbReference type="AlphaFoldDB" id="A0A1B0CCV1"/>
<dbReference type="PANTHER" id="PTHR43884">
    <property type="entry name" value="ACYL-COA DEHYDROGENASE"/>
    <property type="match status" value="1"/>
</dbReference>
<dbReference type="InterPro" id="IPR009100">
    <property type="entry name" value="AcylCoA_DH/oxidase_NM_dom_sf"/>
</dbReference>
<dbReference type="PROSITE" id="PS00072">
    <property type="entry name" value="ACYL_COA_DH_1"/>
    <property type="match status" value="1"/>
</dbReference>
<dbReference type="EC" id="1.3.8.5" evidence="11"/>
<dbReference type="InterPro" id="IPR006091">
    <property type="entry name" value="Acyl-CoA_Oxase/DH_mid-dom"/>
</dbReference>
<evidence type="ECO:0000256" key="20">
    <source>
        <dbReference type="ARBA" id="ARBA00049552"/>
    </source>
</evidence>
<feature type="domain" description="Acyl-CoA oxidase/dehydrogenase middle" evidence="24">
    <location>
        <begin position="153"/>
        <end position="204"/>
    </location>
</feature>
<evidence type="ECO:0000256" key="8">
    <source>
        <dbReference type="ARBA" id="ARBA00023002"/>
    </source>
</evidence>
<comment type="catalytic activity">
    <reaction evidence="18">
        <text>butanoyl-CoA + oxidized [electron-transfer flavoprotein] + H(+) = (2E)-butenoyl-CoA + reduced [electron-transfer flavoprotein]</text>
        <dbReference type="Rhea" id="RHEA:24004"/>
        <dbReference type="Rhea" id="RHEA-COMP:10685"/>
        <dbReference type="Rhea" id="RHEA-COMP:10686"/>
        <dbReference type="ChEBI" id="CHEBI:15378"/>
        <dbReference type="ChEBI" id="CHEBI:57332"/>
        <dbReference type="ChEBI" id="CHEBI:57371"/>
        <dbReference type="ChEBI" id="CHEBI:57692"/>
        <dbReference type="ChEBI" id="CHEBI:58307"/>
    </reaction>
    <physiologicalReaction direction="left-to-right" evidence="18">
        <dbReference type="Rhea" id="RHEA:24005"/>
    </physiologicalReaction>
</comment>
<evidence type="ECO:0000256" key="21">
    <source>
        <dbReference type="ARBA" id="ARBA00051903"/>
    </source>
</evidence>
<dbReference type="Proteomes" id="UP000092461">
    <property type="component" value="Unassembled WGS sequence"/>
</dbReference>
<keyword evidence="6 22" id="KW-0274">FAD</keyword>
<dbReference type="PANTHER" id="PTHR43884:SF1">
    <property type="entry name" value="SHORT_BRANCHED CHAIN SPECIFIC ACYL-COA DEHYDROGENASE, MITOCHONDRIAL"/>
    <property type="match status" value="1"/>
</dbReference>
<sequence>MNNLRRIPLRQICQRLSQNARLYSEGTFEKIPPLTTLTDDEQMMKDTVAKFSQEKILPHVKKMDENNLFEQSIIDELFAQGLMGIEIPTELGGSGCNFMTNIIVVEELSKVDPAVAAYVDIHNTLVNSLLMKVGSQAQKEKYLPLLAQKCAGSFALTEPTSGSDAFSLKTTAKKEGSHYILNGTKMWISNSDVAGVFLVFANANPSAIECARLLTYNAARLQEAGKPFTKEAAMAKYYSSEIAQNATIKCIDWMGGVGFTKDFPQEKFYRDVKIGAIYEGTTNMQLSTIAKYIRKEYGG</sequence>
<reference evidence="28" key="1">
    <citation type="submission" date="2012-05" db="EMBL/GenBank/DDBJ databases">
        <title>Whole Genome Assembly of Lutzomyia longipalpis.</title>
        <authorList>
            <person name="Richards S."/>
            <person name="Qu C."/>
            <person name="Dillon R."/>
            <person name="Worley K."/>
            <person name="Scherer S."/>
            <person name="Batterton M."/>
            <person name="Taylor A."/>
            <person name="Hawes A."/>
            <person name="Hernandez B."/>
            <person name="Kovar C."/>
            <person name="Mandapat C."/>
            <person name="Pham C."/>
            <person name="Qu C."/>
            <person name="Jing C."/>
            <person name="Bess C."/>
            <person name="Bandaranaike D."/>
            <person name="Ngo D."/>
            <person name="Ongeri F."/>
            <person name="Arias F."/>
            <person name="Lara F."/>
            <person name="Weissenberger G."/>
            <person name="Kamau G."/>
            <person name="Han H."/>
            <person name="Shen H."/>
            <person name="Dinh H."/>
            <person name="Khalil I."/>
            <person name="Jones J."/>
            <person name="Shafer J."/>
            <person name="Jayaseelan J."/>
            <person name="Quiroz J."/>
            <person name="Blankenburg K."/>
            <person name="Nguyen L."/>
            <person name="Jackson L."/>
            <person name="Francisco L."/>
            <person name="Tang L.-Y."/>
            <person name="Pu L.-L."/>
            <person name="Perales L."/>
            <person name="Lorensuhewa L."/>
            <person name="Munidasa M."/>
            <person name="Coyle M."/>
            <person name="Taylor M."/>
            <person name="Puazo M."/>
            <person name="Firestine M."/>
            <person name="Scheel M."/>
            <person name="Javaid M."/>
            <person name="Wang M."/>
            <person name="Li M."/>
            <person name="Tabassum N."/>
            <person name="Saada N."/>
            <person name="Osuji N."/>
            <person name="Aqrawi P."/>
            <person name="Fu Q."/>
            <person name="Thornton R."/>
            <person name="Raj R."/>
            <person name="Goodspeed R."/>
            <person name="Mata R."/>
            <person name="Najjar R."/>
            <person name="Gubbala S."/>
            <person name="Lee S."/>
            <person name="Denson S."/>
            <person name="Patil S."/>
            <person name="Macmil S."/>
            <person name="Qi S."/>
            <person name="Matskevitch T."/>
            <person name="Palculict T."/>
            <person name="Mathew T."/>
            <person name="Vee V."/>
            <person name="Velamala V."/>
            <person name="Korchina V."/>
            <person name="Cai W."/>
            <person name="Liu W."/>
            <person name="Dai W."/>
            <person name="Zou X."/>
            <person name="Zhu Y."/>
            <person name="Zhang Y."/>
            <person name="Wu Y.-Q."/>
            <person name="Xin Y."/>
            <person name="Nazarath L."/>
            <person name="Kovar C."/>
            <person name="Han Y."/>
            <person name="Muzny D."/>
            <person name="Gibbs R."/>
        </authorList>
    </citation>
    <scope>NUCLEOTIDE SEQUENCE [LARGE SCALE GENOMIC DNA]</scope>
    <source>
        <strain evidence="28">Jacobina</strain>
    </source>
</reference>
<evidence type="ECO:0000256" key="12">
    <source>
        <dbReference type="ARBA" id="ARBA00039850"/>
    </source>
</evidence>
<dbReference type="Pfam" id="PF02770">
    <property type="entry name" value="Acyl-CoA_dh_M"/>
    <property type="match status" value="1"/>
</dbReference>
<evidence type="ECO:0000256" key="22">
    <source>
        <dbReference type="RuleBase" id="RU362125"/>
    </source>
</evidence>
<evidence type="ECO:0000256" key="7">
    <source>
        <dbReference type="ARBA" id="ARBA00022832"/>
    </source>
</evidence>
<reference evidence="27" key="3">
    <citation type="submission" date="2020-05" db="UniProtKB">
        <authorList>
            <consortium name="EnsemblMetazoa"/>
        </authorList>
    </citation>
    <scope>IDENTIFICATION</scope>
    <source>
        <strain evidence="27">Jacobina</strain>
    </source>
</reference>
<evidence type="ECO:0000313" key="26">
    <source>
        <dbReference type="EMBL" id="MBC1177111.1"/>
    </source>
</evidence>
<comment type="catalytic activity">
    <reaction evidence="16">
        <text>valproyl-CoA + oxidized [electron-transfer flavoprotein] + H(+) = (2E)-2-propylpent-2-enoyl-CoA + reduced [electron-transfer flavoprotein]</text>
        <dbReference type="Rhea" id="RHEA:65344"/>
        <dbReference type="Rhea" id="RHEA-COMP:10685"/>
        <dbReference type="Rhea" id="RHEA-COMP:10686"/>
        <dbReference type="ChEBI" id="CHEBI:15378"/>
        <dbReference type="ChEBI" id="CHEBI:57692"/>
        <dbReference type="ChEBI" id="CHEBI:58307"/>
        <dbReference type="ChEBI" id="CHEBI:156457"/>
        <dbReference type="ChEBI" id="CHEBI:156458"/>
    </reaction>
    <physiologicalReaction direction="left-to-right" evidence="16">
        <dbReference type="Rhea" id="RHEA:65345"/>
    </physiologicalReaction>
</comment>
<organism evidence="27 28">
    <name type="scientific">Lutzomyia longipalpis</name>
    <name type="common">Sand fly</name>
    <dbReference type="NCBI Taxonomy" id="7200"/>
    <lineage>
        <taxon>Eukaryota</taxon>
        <taxon>Metazoa</taxon>
        <taxon>Ecdysozoa</taxon>
        <taxon>Arthropoda</taxon>
        <taxon>Hexapoda</taxon>
        <taxon>Insecta</taxon>
        <taxon>Pterygota</taxon>
        <taxon>Neoptera</taxon>
        <taxon>Endopterygota</taxon>
        <taxon>Diptera</taxon>
        <taxon>Nematocera</taxon>
        <taxon>Psychodoidea</taxon>
        <taxon>Psychodidae</taxon>
        <taxon>Lutzomyia</taxon>
        <taxon>Lutzomyia</taxon>
    </lineage>
</organism>
<protein>
    <recommendedName>
        <fullName evidence="12">Short/branched chain specific acyl-CoA dehydrogenase, mitochondrial</fullName>
        <ecNumber evidence="11">1.3.8.5</ecNumber>
    </recommendedName>
    <alternativeName>
        <fullName evidence="14">2-methyl branched chain acyl-CoA dehydrogenase</fullName>
    </alternativeName>
    <alternativeName>
        <fullName evidence="13">2-methylbutyryl-coenzyme A dehydrogenase</fullName>
    </alternativeName>
</protein>
<dbReference type="VEuPathDB" id="VectorBase:LLOJ002169"/>
<dbReference type="InterPro" id="IPR036250">
    <property type="entry name" value="AcylCo_DH-like_C"/>
</dbReference>
<comment type="catalytic activity">
    <reaction evidence="15">
        <text>2-methylbutanoyl-CoA + oxidized [electron-transfer flavoprotein] + H(+) = (2E)-2-methylbut-2-enoyl-CoA + reduced [electron-transfer flavoprotein]</text>
        <dbReference type="Rhea" id="RHEA:43780"/>
        <dbReference type="Rhea" id="RHEA-COMP:10685"/>
        <dbReference type="Rhea" id="RHEA-COMP:10686"/>
        <dbReference type="ChEBI" id="CHEBI:15378"/>
        <dbReference type="ChEBI" id="CHEBI:57336"/>
        <dbReference type="ChEBI" id="CHEBI:57337"/>
        <dbReference type="ChEBI" id="CHEBI:57692"/>
        <dbReference type="ChEBI" id="CHEBI:58307"/>
        <dbReference type="EC" id="1.3.8.5"/>
    </reaction>
    <physiologicalReaction direction="left-to-right" evidence="15">
        <dbReference type="Rhea" id="RHEA:43781"/>
    </physiologicalReaction>
</comment>
<evidence type="ECO:0000256" key="4">
    <source>
        <dbReference type="ARBA" id="ARBA00011881"/>
    </source>
</evidence>
<dbReference type="EMBL" id="AJWK01007126">
    <property type="status" value="NOT_ANNOTATED_CDS"/>
    <property type="molecule type" value="Genomic_DNA"/>
</dbReference>
<keyword evidence="5 22" id="KW-0285">Flavoprotein</keyword>
<name>A0A1B0CCV1_LUTLO</name>
<dbReference type="GO" id="GO:0006631">
    <property type="term" value="P:fatty acid metabolic process"/>
    <property type="evidence" value="ECO:0007669"/>
    <property type="project" value="UniProtKB-KW"/>
</dbReference>
<dbReference type="SUPFAM" id="SSF47203">
    <property type="entry name" value="Acyl-CoA dehydrogenase C-terminal domain-like"/>
    <property type="match status" value="1"/>
</dbReference>
<dbReference type="InterPro" id="IPR009075">
    <property type="entry name" value="AcylCo_DH/oxidase_C"/>
</dbReference>
<comment type="catalytic activity">
    <reaction evidence="21">
        <text>2-methylpropanoyl-CoA + oxidized [electron-transfer flavoprotein] + H(+) = 2-methylpropenoyl-CoA + reduced [electron-transfer flavoprotein]</text>
        <dbReference type="Rhea" id="RHEA:44180"/>
        <dbReference type="Rhea" id="RHEA-COMP:10685"/>
        <dbReference type="Rhea" id="RHEA-COMP:10686"/>
        <dbReference type="ChEBI" id="CHEBI:15378"/>
        <dbReference type="ChEBI" id="CHEBI:57338"/>
        <dbReference type="ChEBI" id="CHEBI:57692"/>
        <dbReference type="ChEBI" id="CHEBI:58307"/>
        <dbReference type="ChEBI" id="CHEBI:62500"/>
    </reaction>
    <physiologicalReaction direction="left-to-right" evidence="21">
        <dbReference type="Rhea" id="RHEA:44181"/>
    </physiologicalReaction>
</comment>
<dbReference type="EnsemblMetazoa" id="LLOJ002169-RA">
    <property type="protein sequence ID" value="LLOJ002169-PA"/>
    <property type="gene ID" value="LLOJ002169"/>
</dbReference>
<keyword evidence="7" id="KW-0276">Fatty acid metabolism</keyword>
<evidence type="ECO:0000256" key="2">
    <source>
        <dbReference type="ARBA" id="ARBA00005198"/>
    </source>
</evidence>
<evidence type="ECO:0000256" key="9">
    <source>
        <dbReference type="ARBA" id="ARBA00023098"/>
    </source>
</evidence>
<evidence type="ECO:0000256" key="18">
    <source>
        <dbReference type="ARBA" id="ARBA00049096"/>
    </source>
</evidence>
<comment type="similarity">
    <text evidence="3 22">Belongs to the acyl-CoA dehydrogenase family.</text>
</comment>
<dbReference type="SUPFAM" id="SSF56645">
    <property type="entry name" value="Acyl-CoA dehydrogenase NM domain-like"/>
    <property type="match status" value="1"/>
</dbReference>
<evidence type="ECO:0000259" key="23">
    <source>
        <dbReference type="Pfam" id="PF00441"/>
    </source>
</evidence>
<dbReference type="EMBL" id="GITU01008408">
    <property type="protein sequence ID" value="MBC1177111.1"/>
    <property type="molecule type" value="Transcribed_RNA"/>
</dbReference>
<evidence type="ECO:0000256" key="16">
    <source>
        <dbReference type="ARBA" id="ARBA00048307"/>
    </source>
</evidence>
<evidence type="ECO:0000256" key="15">
    <source>
        <dbReference type="ARBA" id="ARBA00048235"/>
    </source>
</evidence>
<proteinExistence type="inferred from homology"/>
<dbReference type="EMBL" id="AJWK01007125">
    <property type="status" value="NOT_ANNOTATED_CDS"/>
    <property type="molecule type" value="Genomic_DNA"/>
</dbReference>
<dbReference type="VEuPathDB" id="VectorBase:LLONM1_004308"/>
<feature type="domain" description="Acyl-CoA dehydrogenase/oxidase C-terminal" evidence="23">
    <location>
        <begin position="208"/>
        <end position="291"/>
    </location>
</feature>
<evidence type="ECO:0000256" key="17">
    <source>
        <dbReference type="ARBA" id="ARBA00048592"/>
    </source>
</evidence>
<accession>A0A1B0CCV1</accession>
<evidence type="ECO:0000256" key="14">
    <source>
        <dbReference type="ARBA" id="ARBA00042821"/>
    </source>
</evidence>
<evidence type="ECO:0000256" key="10">
    <source>
        <dbReference type="ARBA" id="ARBA00037895"/>
    </source>
</evidence>
<keyword evidence="28" id="KW-1185">Reference proteome</keyword>
<comment type="catalytic activity">
    <reaction evidence="17">
        <text>(2R)-2-methylbutanoyl-CoA + oxidized [electron-transfer flavoprotein] + H(+) = ethylacryloyl-CoA + reduced [electron-transfer flavoprotein]</text>
        <dbReference type="Rhea" id="RHEA:65296"/>
        <dbReference type="Rhea" id="RHEA-COMP:10685"/>
        <dbReference type="Rhea" id="RHEA-COMP:10686"/>
        <dbReference type="ChEBI" id="CHEBI:15378"/>
        <dbReference type="ChEBI" id="CHEBI:57692"/>
        <dbReference type="ChEBI" id="CHEBI:58307"/>
        <dbReference type="ChEBI" id="CHEBI:156439"/>
        <dbReference type="ChEBI" id="CHEBI:156440"/>
    </reaction>
    <physiologicalReaction direction="left-to-right" evidence="17">
        <dbReference type="Rhea" id="RHEA:65297"/>
    </physiologicalReaction>
</comment>
<comment type="catalytic activity">
    <reaction evidence="20">
        <text>(2S)-2-methylbutanoyl-CoA + oxidized [electron-transfer flavoprotein] + H(+) = (2E)-2-methylbut-2-enoyl-CoA + reduced [electron-transfer flavoprotein]</text>
        <dbReference type="Rhea" id="RHEA:48256"/>
        <dbReference type="Rhea" id="RHEA-COMP:10685"/>
        <dbReference type="Rhea" id="RHEA-COMP:10686"/>
        <dbReference type="ChEBI" id="CHEBI:15378"/>
        <dbReference type="ChEBI" id="CHEBI:57337"/>
        <dbReference type="ChEBI" id="CHEBI:57692"/>
        <dbReference type="ChEBI" id="CHEBI:58307"/>
        <dbReference type="ChEBI" id="CHEBI:88166"/>
    </reaction>
    <physiologicalReaction direction="left-to-right" evidence="20">
        <dbReference type="Rhea" id="RHEA:48257"/>
    </physiologicalReaction>
</comment>
<evidence type="ECO:0000313" key="28">
    <source>
        <dbReference type="Proteomes" id="UP000092461"/>
    </source>
</evidence>
<dbReference type="Pfam" id="PF02771">
    <property type="entry name" value="Acyl-CoA_dh_N"/>
    <property type="match status" value="1"/>
</dbReference>
<evidence type="ECO:0000256" key="5">
    <source>
        <dbReference type="ARBA" id="ARBA00022630"/>
    </source>
</evidence>
<evidence type="ECO:0000256" key="19">
    <source>
        <dbReference type="ARBA" id="ARBA00049192"/>
    </source>
</evidence>
<dbReference type="InterPro" id="IPR006089">
    <property type="entry name" value="Acyl-CoA_DH_CS"/>
</dbReference>
<dbReference type="GO" id="GO:0050660">
    <property type="term" value="F:flavin adenine dinucleotide binding"/>
    <property type="evidence" value="ECO:0007669"/>
    <property type="project" value="InterPro"/>
</dbReference>
<comment type="cofactor">
    <cofactor evidence="1 22">
        <name>FAD</name>
        <dbReference type="ChEBI" id="CHEBI:57692"/>
    </cofactor>
</comment>
<dbReference type="Gene3D" id="1.10.540.10">
    <property type="entry name" value="Acyl-CoA dehydrogenase/oxidase, N-terminal domain"/>
    <property type="match status" value="1"/>
</dbReference>
<dbReference type="Pfam" id="PF00441">
    <property type="entry name" value="Acyl-CoA_dh_1"/>
    <property type="match status" value="1"/>
</dbReference>
<keyword evidence="9" id="KW-0443">Lipid metabolism</keyword>
<evidence type="ECO:0000259" key="24">
    <source>
        <dbReference type="Pfam" id="PF02770"/>
    </source>
</evidence>
<dbReference type="GO" id="GO:0003853">
    <property type="term" value="F:short-chain 2-methyl fatty acyl-CoA dehydrogenase activity"/>
    <property type="evidence" value="ECO:0007669"/>
    <property type="project" value="UniProtKB-EC"/>
</dbReference>
<dbReference type="InterPro" id="IPR037069">
    <property type="entry name" value="AcylCoA_DH/ox_N_sf"/>
</dbReference>
<evidence type="ECO:0000259" key="25">
    <source>
        <dbReference type="Pfam" id="PF02771"/>
    </source>
</evidence>
<evidence type="ECO:0000256" key="6">
    <source>
        <dbReference type="ARBA" id="ARBA00022827"/>
    </source>
</evidence>
<dbReference type="Gene3D" id="1.20.140.10">
    <property type="entry name" value="Butyryl-CoA Dehydrogenase, subunit A, domain 3"/>
    <property type="match status" value="1"/>
</dbReference>
<evidence type="ECO:0000256" key="13">
    <source>
        <dbReference type="ARBA" id="ARBA00041537"/>
    </source>
</evidence>
<evidence type="ECO:0000256" key="11">
    <source>
        <dbReference type="ARBA" id="ARBA00039036"/>
    </source>
</evidence>
<dbReference type="EMBL" id="AJWK01007124">
    <property type="status" value="NOT_ANNOTATED_CDS"/>
    <property type="molecule type" value="Genomic_DNA"/>
</dbReference>
<dbReference type="InterPro" id="IPR046373">
    <property type="entry name" value="Acyl-CoA_Oxase/DH_mid-dom_sf"/>
</dbReference>
<comment type="pathway">
    <text evidence="10">Amino-acid degradation; L-isoleucine degradation.</text>
</comment>
<comment type="catalytic activity">
    <reaction evidence="19">
        <text>hexanoyl-CoA + oxidized [electron-transfer flavoprotein] + H(+) = (2E)-hexenoyl-CoA + reduced [electron-transfer flavoprotein]</text>
        <dbReference type="Rhea" id="RHEA:43464"/>
        <dbReference type="Rhea" id="RHEA-COMP:10685"/>
        <dbReference type="Rhea" id="RHEA-COMP:10686"/>
        <dbReference type="ChEBI" id="CHEBI:15378"/>
        <dbReference type="ChEBI" id="CHEBI:57692"/>
        <dbReference type="ChEBI" id="CHEBI:58307"/>
        <dbReference type="ChEBI" id="CHEBI:62077"/>
        <dbReference type="ChEBI" id="CHEBI:62620"/>
    </reaction>
    <physiologicalReaction direction="left-to-right" evidence="19">
        <dbReference type="Rhea" id="RHEA:43465"/>
    </physiologicalReaction>
</comment>